<organism evidence="8 9">
    <name type="scientific">Circinella minor</name>
    <dbReference type="NCBI Taxonomy" id="1195481"/>
    <lineage>
        <taxon>Eukaryota</taxon>
        <taxon>Fungi</taxon>
        <taxon>Fungi incertae sedis</taxon>
        <taxon>Mucoromycota</taxon>
        <taxon>Mucoromycotina</taxon>
        <taxon>Mucoromycetes</taxon>
        <taxon>Mucorales</taxon>
        <taxon>Lichtheimiaceae</taxon>
        <taxon>Circinella</taxon>
    </lineage>
</organism>
<dbReference type="PANTHER" id="PTHR23501">
    <property type="entry name" value="MAJOR FACILITATOR SUPERFAMILY"/>
    <property type="match status" value="1"/>
</dbReference>
<dbReference type="InterPro" id="IPR005829">
    <property type="entry name" value="Sugar_transporter_CS"/>
</dbReference>
<dbReference type="EMBL" id="JAEPRB010000177">
    <property type="protein sequence ID" value="KAG2219485.1"/>
    <property type="molecule type" value="Genomic_DNA"/>
</dbReference>
<evidence type="ECO:0000259" key="7">
    <source>
        <dbReference type="PROSITE" id="PS50850"/>
    </source>
</evidence>
<feature type="transmembrane region" description="Helical" evidence="6">
    <location>
        <begin position="446"/>
        <end position="465"/>
    </location>
</feature>
<sequence length="595" mass="64018">MPQSLSSADQSTMTSIDASSVISGKLNNEQQQQSTEEQQSQPKRTLLDTLKFVLLVISVLLAMFMVSLNSTVVAPAMSIIATELDALEKQTWIATSYMVSMNAFQPLSGKFSDIFGRKPILVFGLGIFFVGSLVNALTPNIEGLIAGRTLQGFGAGGIMSMVFVIISDIAPVNLRPKLQSMLIVVYGLASVVGPLIGGAFVDYLSWRWDFWLNIILGGIAFLIVFFVFKETSEVREESMMTKIKRIDFLGTIFSISFIVCLLLALSWGPQLGWGSGHCIGPFVAAGVSLILLIISEGWIAKEPIMPYQIFANPRILAIYLYMITLGLGFIGTLYFGPVLFQSVFGANSSESGIRLIPFMICLIGGSIGSGILLSKFPHVKLYIVIGAASNLLGYGLFYTVDETANWGRQAGFLAFCGFAFGLSQQNCVLGVQAAAGKEFMAVATSLNNFFMLLASSIGVAIYQTLFATFLKAQFAGIDPQVLAVAGKYGALTNYLYIRELPVEYQGPIIHAYMQSLKNVFVVPMVAGGLGVIAALCVRNIRYGAPSAPTKDVEASNPPASLGNEKVELNQARSINSHHDKDSSNDTGNNGNGGSD</sequence>
<dbReference type="PROSITE" id="PS50850">
    <property type="entry name" value="MFS"/>
    <property type="match status" value="1"/>
</dbReference>
<keyword evidence="4 6" id="KW-0472">Membrane</keyword>
<gene>
    <name evidence="8" type="ORF">INT45_010405</name>
</gene>
<dbReference type="GO" id="GO:0005886">
    <property type="term" value="C:plasma membrane"/>
    <property type="evidence" value="ECO:0007669"/>
    <property type="project" value="TreeGrafter"/>
</dbReference>
<protein>
    <recommendedName>
        <fullName evidence="7">Major facilitator superfamily (MFS) profile domain-containing protein</fullName>
    </recommendedName>
</protein>
<keyword evidence="3 6" id="KW-1133">Transmembrane helix</keyword>
<feature type="region of interest" description="Disordered" evidence="5">
    <location>
        <begin position="546"/>
        <end position="595"/>
    </location>
</feature>
<feature type="transmembrane region" description="Helical" evidence="6">
    <location>
        <begin position="248"/>
        <end position="267"/>
    </location>
</feature>
<name>A0A8H7VGC3_9FUNG</name>
<feature type="transmembrane region" description="Helical" evidence="6">
    <location>
        <begin position="210"/>
        <end position="228"/>
    </location>
</feature>
<accession>A0A8H7VGC3</accession>
<reference evidence="8 9" key="1">
    <citation type="submission" date="2020-12" db="EMBL/GenBank/DDBJ databases">
        <title>Metabolic potential, ecology and presence of endohyphal bacteria is reflected in genomic diversity of Mucoromycotina.</title>
        <authorList>
            <person name="Muszewska A."/>
            <person name="Okrasinska A."/>
            <person name="Steczkiewicz K."/>
            <person name="Drgas O."/>
            <person name="Orlowska M."/>
            <person name="Perlinska-Lenart U."/>
            <person name="Aleksandrzak-Piekarczyk T."/>
            <person name="Szatraj K."/>
            <person name="Zielenkiewicz U."/>
            <person name="Pilsyk S."/>
            <person name="Malc E."/>
            <person name="Mieczkowski P."/>
            <person name="Kruszewska J.S."/>
            <person name="Biernat P."/>
            <person name="Pawlowska J."/>
        </authorList>
    </citation>
    <scope>NUCLEOTIDE SEQUENCE [LARGE SCALE GENOMIC DNA]</scope>
    <source>
        <strain evidence="8 9">CBS 142.35</strain>
    </source>
</reference>
<dbReference type="Proteomes" id="UP000646827">
    <property type="component" value="Unassembled WGS sequence"/>
</dbReference>
<feature type="transmembrane region" description="Helical" evidence="6">
    <location>
        <begin position="412"/>
        <end position="434"/>
    </location>
</feature>
<feature type="transmembrane region" description="Helical" evidence="6">
    <location>
        <begin position="315"/>
        <end position="335"/>
    </location>
</feature>
<comment type="caution">
    <text evidence="8">The sequence shown here is derived from an EMBL/GenBank/DDBJ whole genome shotgun (WGS) entry which is preliminary data.</text>
</comment>
<feature type="transmembrane region" description="Helical" evidence="6">
    <location>
        <begin position="355"/>
        <end position="374"/>
    </location>
</feature>
<dbReference type="InterPro" id="IPR036259">
    <property type="entry name" value="MFS_trans_sf"/>
</dbReference>
<dbReference type="InterPro" id="IPR020846">
    <property type="entry name" value="MFS_dom"/>
</dbReference>
<feature type="transmembrane region" description="Helical" evidence="6">
    <location>
        <begin position="52"/>
        <end position="80"/>
    </location>
</feature>
<feature type="transmembrane region" description="Helical" evidence="6">
    <location>
        <begin position="273"/>
        <end position="294"/>
    </location>
</feature>
<dbReference type="Gene3D" id="1.20.1250.20">
    <property type="entry name" value="MFS general substrate transporter like domains"/>
    <property type="match status" value="1"/>
</dbReference>
<evidence type="ECO:0000313" key="8">
    <source>
        <dbReference type="EMBL" id="KAG2219485.1"/>
    </source>
</evidence>
<keyword evidence="9" id="KW-1185">Reference proteome</keyword>
<dbReference type="GO" id="GO:0022857">
    <property type="term" value="F:transmembrane transporter activity"/>
    <property type="evidence" value="ECO:0007669"/>
    <property type="project" value="InterPro"/>
</dbReference>
<dbReference type="PROSITE" id="PS00216">
    <property type="entry name" value="SUGAR_TRANSPORT_1"/>
    <property type="match status" value="1"/>
</dbReference>
<feature type="transmembrane region" description="Helical" evidence="6">
    <location>
        <begin position="182"/>
        <end position="204"/>
    </location>
</feature>
<evidence type="ECO:0000256" key="2">
    <source>
        <dbReference type="ARBA" id="ARBA00022692"/>
    </source>
</evidence>
<feature type="transmembrane region" description="Helical" evidence="6">
    <location>
        <begin position="150"/>
        <end position="170"/>
    </location>
</feature>
<dbReference type="CDD" id="cd17502">
    <property type="entry name" value="MFS_Azr1_MDR_like"/>
    <property type="match status" value="1"/>
</dbReference>
<evidence type="ECO:0000256" key="4">
    <source>
        <dbReference type="ARBA" id="ARBA00023136"/>
    </source>
</evidence>
<feature type="transmembrane region" description="Helical" evidence="6">
    <location>
        <begin position="381"/>
        <end position="400"/>
    </location>
</feature>
<dbReference type="AlphaFoldDB" id="A0A8H7VGC3"/>
<keyword evidence="2 6" id="KW-0812">Transmembrane</keyword>
<feature type="transmembrane region" description="Helical" evidence="6">
    <location>
        <begin position="520"/>
        <end position="540"/>
    </location>
</feature>
<evidence type="ECO:0000256" key="3">
    <source>
        <dbReference type="ARBA" id="ARBA00022989"/>
    </source>
</evidence>
<evidence type="ECO:0000256" key="5">
    <source>
        <dbReference type="SAM" id="MobiDB-lite"/>
    </source>
</evidence>
<feature type="transmembrane region" description="Helical" evidence="6">
    <location>
        <begin position="120"/>
        <end position="138"/>
    </location>
</feature>
<dbReference type="Pfam" id="PF07690">
    <property type="entry name" value="MFS_1"/>
    <property type="match status" value="1"/>
</dbReference>
<proteinExistence type="predicted"/>
<comment type="subcellular location">
    <subcellularLocation>
        <location evidence="1">Membrane</location>
        <topology evidence="1">Multi-pass membrane protein</topology>
    </subcellularLocation>
</comment>
<dbReference type="OrthoDB" id="10021397at2759"/>
<feature type="domain" description="Major facilitator superfamily (MFS) profile" evidence="7">
    <location>
        <begin position="55"/>
        <end position="501"/>
    </location>
</feature>
<evidence type="ECO:0000313" key="9">
    <source>
        <dbReference type="Proteomes" id="UP000646827"/>
    </source>
</evidence>
<dbReference type="SUPFAM" id="SSF103473">
    <property type="entry name" value="MFS general substrate transporter"/>
    <property type="match status" value="1"/>
</dbReference>
<dbReference type="PANTHER" id="PTHR23501:SF198">
    <property type="entry name" value="AZOLE RESISTANCE PROTEIN 1-RELATED"/>
    <property type="match status" value="1"/>
</dbReference>
<evidence type="ECO:0000256" key="6">
    <source>
        <dbReference type="SAM" id="Phobius"/>
    </source>
</evidence>
<evidence type="ECO:0000256" key="1">
    <source>
        <dbReference type="ARBA" id="ARBA00004141"/>
    </source>
</evidence>
<dbReference type="InterPro" id="IPR011701">
    <property type="entry name" value="MFS"/>
</dbReference>